<dbReference type="EMBL" id="MU006324">
    <property type="protein sequence ID" value="KAF2847614.1"/>
    <property type="molecule type" value="Genomic_DNA"/>
</dbReference>
<keyword evidence="2" id="KW-1185">Reference proteome</keyword>
<evidence type="ECO:0000313" key="1">
    <source>
        <dbReference type="EMBL" id="KAF2847614.1"/>
    </source>
</evidence>
<organism evidence="1 2">
    <name type="scientific">Plenodomus tracheiphilus IPT5</name>
    <dbReference type="NCBI Taxonomy" id="1408161"/>
    <lineage>
        <taxon>Eukaryota</taxon>
        <taxon>Fungi</taxon>
        <taxon>Dikarya</taxon>
        <taxon>Ascomycota</taxon>
        <taxon>Pezizomycotina</taxon>
        <taxon>Dothideomycetes</taxon>
        <taxon>Pleosporomycetidae</taxon>
        <taxon>Pleosporales</taxon>
        <taxon>Pleosporineae</taxon>
        <taxon>Leptosphaeriaceae</taxon>
        <taxon>Plenodomus</taxon>
    </lineage>
</organism>
<proteinExistence type="predicted"/>
<gene>
    <name evidence="1" type="ORF">T440DRAFT_189657</name>
</gene>
<accession>A0A6A7AXS2</accession>
<evidence type="ECO:0000313" key="2">
    <source>
        <dbReference type="Proteomes" id="UP000799423"/>
    </source>
</evidence>
<dbReference type="Proteomes" id="UP000799423">
    <property type="component" value="Unassembled WGS sequence"/>
</dbReference>
<protein>
    <submittedName>
        <fullName evidence="1">Uncharacterized protein</fullName>
    </submittedName>
</protein>
<reference evidence="1" key="1">
    <citation type="submission" date="2020-01" db="EMBL/GenBank/DDBJ databases">
        <authorList>
            <consortium name="DOE Joint Genome Institute"/>
            <person name="Haridas S."/>
            <person name="Albert R."/>
            <person name="Binder M."/>
            <person name="Bloem J."/>
            <person name="Labutti K."/>
            <person name="Salamov A."/>
            <person name="Andreopoulos B."/>
            <person name="Baker S.E."/>
            <person name="Barry K."/>
            <person name="Bills G."/>
            <person name="Bluhm B.H."/>
            <person name="Cannon C."/>
            <person name="Castanera R."/>
            <person name="Culley D.E."/>
            <person name="Daum C."/>
            <person name="Ezra D."/>
            <person name="Gonzalez J.B."/>
            <person name="Henrissat B."/>
            <person name="Kuo A."/>
            <person name="Liang C."/>
            <person name="Lipzen A."/>
            <person name="Lutzoni F."/>
            <person name="Magnuson J."/>
            <person name="Mondo S."/>
            <person name="Nolan M."/>
            <person name="Ohm R."/>
            <person name="Pangilinan J."/>
            <person name="Park H.-J."/>
            <person name="Ramirez L."/>
            <person name="Alfaro M."/>
            <person name="Sun H."/>
            <person name="Tritt A."/>
            <person name="Yoshinaga Y."/>
            <person name="Zwiers L.-H."/>
            <person name="Turgeon B.G."/>
            <person name="Goodwin S.B."/>
            <person name="Spatafora J.W."/>
            <person name="Crous P.W."/>
            <person name="Grigoriev I.V."/>
        </authorList>
    </citation>
    <scope>NUCLEOTIDE SEQUENCE</scope>
    <source>
        <strain evidence="1">IPT5</strain>
    </source>
</reference>
<sequence length="157" mass="17914">MSSAIALGKGNERLRNLCLFPTSHCDSQVGEYISLKRTLLVYTAPSRCSVPRSSTLHQRPTKNITYSHRANSRLSDIFALPLLNYSGDYEKKLIGLDNLHQLLSGQHHRSRHLRLLLSLSTYRNFIWLTSAPTESPKHHNQIFLRVICLHQNKIAVV</sequence>
<name>A0A6A7AXS2_9PLEO</name>
<dbReference type="AlphaFoldDB" id="A0A6A7AXS2"/>